<dbReference type="PANTHER" id="PTHR30042:SF2">
    <property type="entry name" value="POTASSIUM-TRANSPORTING ATPASE KDPC SUBUNIT"/>
    <property type="match status" value="1"/>
</dbReference>
<evidence type="ECO:0000256" key="11">
    <source>
        <dbReference type="HAMAP-Rule" id="MF_00276"/>
    </source>
</evidence>
<comment type="function">
    <text evidence="11">Part of the high-affinity ATP-driven potassium transport (or Kdp) system, which catalyzes the hydrolysis of ATP coupled with the electrogenic transport of potassium into the cytoplasm. This subunit acts as a catalytic chaperone that increases the ATP-binding affinity of the ATP-hydrolyzing subunit KdpB by the formation of a transient KdpB/KdpC/ATP ternary complex.</text>
</comment>
<keyword evidence="6 11" id="KW-0067">ATP-binding</keyword>
<evidence type="ECO:0000256" key="8">
    <source>
        <dbReference type="ARBA" id="ARBA00022989"/>
    </source>
</evidence>
<evidence type="ECO:0000256" key="3">
    <source>
        <dbReference type="ARBA" id="ARBA00022538"/>
    </source>
</evidence>
<evidence type="ECO:0000256" key="7">
    <source>
        <dbReference type="ARBA" id="ARBA00022958"/>
    </source>
</evidence>
<comment type="subcellular location">
    <subcellularLocation>
        <location evidence="11">Cell membrane</location>
        <topology evidence="11">Single-pass membrane protein</topology>
    </subcellularLocation>
</comment>
<evidence type="ECO:0000256" key="5">
    <source>
        <dbReference type="ARBA" id="ARBA00022741"/>
    </source>
</evidence>
<evidence type="ECO:0000313" key="13">
    <source>
        <dbReference type="Proteomes" id="UP000615455"/>
    </source>
</evidence>
<keyword evidence="3 11" id="KW-0633">Potassium transport</keyword>
<evidence type="ECO:0000256" key="1">
    <source>
        <dbReference type="ARBA" id="ARBA00022448"/>
    </source>
</evidence>
<dbReference type="Pfam" id="PF02669">
    <property type="entry name" value="KdpC"/>
    <property type="match status" value="1"/>
</dbReference>
<protein>
    <recommendedName>
        <fullName evidence="11">Potassium-transporting ATPase KdpC subunit</fullName>
    </recommendedName>
    <alternativeName>
        <fullName evidence="11">ATP phosphohydrolase [potassium-transporting] C chain</fullName>
    </alternativeName>
    <alternativeName>
        <fullName evidence="11">Potassium-binding and translocating subunit C</fullName>
    </alternativeName>
    <alternativeName>
        <fullName evidence="11">Potassium-translocating ATPase C chain</fullName>
    </alternativeName>
</protein>
<dbReference type="NCBIfam" id="NF001454">
    <property type="entry name" value="PRK00315.1"/>
    <property type="match status" value="1"/>
</dbReference>
<proteinExistence type="inferred from homology"/>
<keyword evidence="1 11" id="KW-0813">Transport</keyword>
<gene>
    <name evidence="11 12" type="primary">kdpC</name>
    <name evidence="12" type="ORF">GCM10008018_66370</name>
</gene>
<evidence type="ECO:0000313" key="12">
    <source>
        <dbReference type="EMBL" id="GGA12015.1"/>
    </source>
</evidence>
<dbReference type="InterPro" id="IPR003820">
    <property type="entry name" value="KdpC"/>
</dbReference>
<comment type="caution">
    <text evidence="12">The sequence shown here is derived from an EMBL/GenBank/DDBJ whole genome shotgun (WGS) entry which is preliminary data.</text>
</comment>
<evidence type="ECO:0000256" key="4">
    <source>
        <dbReference type="ARBA" id="ARBA00022692"/>
    </source>
</evidence>
<dbReference type="RefSeq" id="WP_189019977.1">
    <property type="nucleotide sequence ID" value="NZ_BMHE01000065.1"/>
</dbReference>
<dbReference type="Proteomes" id="UP000615455">
    <property type="component" value="Unassembled WGS sequence"/>
</dbReference>
<evidence type="ECO:0000256" key="10">
    <source>
        <dbReference type="ARBA" id="ARBA00023136"/>
    </source>
</evidence>
<dbReference type="PANTHER" id="PTHR30042">
    <property type="entry name" value="POTASSIUM-TRANSPORTING ATPASE C CHAIN"/>
    <property type="match status" value="1"/>
</dbReference>
<organism evidence="12 13">
    <name type="scientific">Paenibacillus marchantiophytorum</name>
    <dbReference type="NCBI Taxonomy" id="1619310"/>
    <lineage>
        <taxon>Bacteria</taxon>
        <taxon>Bacillati</taxon>
        <taxon>Bacillota</taxon>
        <taxon>Bacilli</taxon>
        <taxon>Bacillales</taxon>
        <taxon>Paenibacillaceae</taxon>
        <taxon>Paenibacillus</taxon>
    </lineage>
</organism>
<accession>A0ABQ1FHF0</accession>
<keyword evidence="4 11" id="KW-0812">Transmembrane</keyword>
<dbReference type="EMBL" id="BMHE01000065">
    <property type="protein sequence ID" value="GGA12015.1"/>
    <property type="molecule type" value="Genomic_DNA"/>
</dbReference>
<keyword evidence="9 11" id="KW-0406">Ion transport</keyword>
<dbReference type="PIRSF" id="PIRSF001296">
    <property type="entry name" value="K_ATPase_KdpC"/>
    <property type="match status" value="1"/>
</dbReference>
<comment type="similarity">
    <text evidence="11">Belongs to the KdpC family.</text>
</comment>
<keyword evidence="13" id="KW-1185">Reference proteome</keyword>
<keyword evidence="7 11" id="KW-0630">Potassium</keyword>
<keyword evidence="2 11" id="KW-1003">Cell membrane</keyword>
<evidence type="ECO:0000256" key="6">
    <source>
        <dbReference type="ARBA" id="ARBA00022840"/>
    </source>
</evidence>
<sequence length="187" mass="20076">MKSVWIAVRVSLLFMIVCGLIYPLATTGVAQVLFPKQANGSLIETEGVVRGSELLAQGFESPKLFQPRASAANYDPTASSGSNTAVASSDYAAAMAEKVEAWKKENPKLTDIPAELVTISGSGFDPDLSPEGTKAQVPRISRATGLAETTLNDLVDRLTKTRQLGIFGEPRVNVTELNRELLKQVKL</sequence>
<keyword evidence="8 11" id="KW-1133">Transmembrane helix</keyword>
<name>A0ABQ1FHF0_9BACL</name>
<dbReference type="HAMAP" id="MF_00276">
    <property type="entry name" value="KdpC"/>
    <property type="match status" value="1"/>
</dbReference>
<keyword evidence="10 11" id="KW-0472">Membrane</keyword>
<dbReference type="NCBIfam" id="TIGR00681">
    <property type="entry name" value="kdpC"/>
    <property type="match status" value="1"/>
</dbReference>
<evidence type="ECO:0000256" key="2">
    <source>
        <dbReference type="ARBA" id="ARBA00022475"/>
    </source>
</evidence>
<reference evidence="13" key="1">
    <citation type="journal article" date="2019" name="Int. J. Syst. Evol. Microbiol.">
        <title>The Global Catalogue of Microorganisms (GCM) 10K type strain sequencing project: providing services to taxonomists for standard genome sequencing and annotation.</title>
        <authorList>
            <consortium name="The Broad Institute Genomics Platform"/>
            <consortium name="The Broad Institute Genome Sequencing Center for Infectious Disease"/>
            <person name="Wu L."/>
            <person name="Ma J."/>
        </authorList>
    </citation>
    <scope>NUCLEOTIDE SEQUENCE [LARGE SCALE GENOMIC DNA]</scope>
    <source>
        <strain evidence="13">CGMCC 1.15043</strain>
    </source>
</reference>
<evidence type="ECO:0000256" key="9">
    <source>
        <dbReference type="ARBA" id="ARBA00023065"/>
    </source>
</evidence>
<comment type="subunit">
    <text evidence="11">The system is composed of three essential subunits: KdpA, KdpB and KdpC.</text>
</comment>
<keyword evidence="5 11" id="KW-0547">Nucleotide-binding</keyword>